<dbReference type="GeneID" id="576456"/>
<dbReference type="AlphaFoldDB" id="A0A7M7PV87"/>
<dbReference type="EnsemblMetazoa" id="XM_031000426">
    <property type="protein sequence ID" value="XP_030856286"/>
    <property type="gene ID" value="LOC576456"/>
</dbReference>
<dbReference type="GO" id="GO:0004519">
    <property type="term" value="F:endonuclease activity"/>
    <property type="evidence" value="ECO:0007669"/>
    <property type="project" value="UniProtKB-KW"/>
</dbReference>
<evidence type="ECO:0000256" key="5">
    <source>
        <dbReference type="ARBA" id="ARBA00022763"/>
    </source>
</evidence>
<comment type="subcellular location">
    <subcellularLocation>
        <location evidence="1">Nucleus</location>
    </subcellularLocation>
</comment>
<feature type="compositionally biased region" description="Basic and acidic residues" evidence="13">
    <location>
        <begin position="482"/>
        <end position="505"/>
    </location>
</feature>
<protein>
    <recommendedName>
        <fullName evidence="11">Protein artemis</fullName>
    </recommendedName>
    <alternativeName>
        <fullName evidence="12">DNA cross-link repair 1C protein</fullName>
    </alternativeName>
</protein>
<feature type="compositionally biased region" description="Basic and acidic residues" evidence="13">
    <location>
        <begin position="385"/>
        <end position="409"/>
    </location>
</feature>
<sequence length="779" mass="86550">MSTFGGLMVEYPQIAIDRFQGDAVLRARGYFLSHCHTDHMVGLSSKKFADRLKCNPHIRLYCSEVTYEFLLTDDKYKHLQASLSSLPIEQTSTVALVNEFNGQEEKLLVTLLPAGHCPGSVMFLFEGDQGTVLYTGDFRLAKGEAARMEPLHSGSRVKDIISVYLDTTFCVPEAMYIPSRGESKDALLDLVDSHISKSAGHMVKLNCKAKYGYEYLFVELSKTFNQKIHVCDTLMKQYNRVPDLCYHLTTEGSLTQIHACRYGPCSLKNATNILSITPSTMWFTGNARPEDVIRKVGRRYRLCFSFHSSFSEIRDFLGYIRPQHVYPNVIPYGSSEEEVVKRLQDCLRSNKRGVIQDHDVSIATNFQPFGSLKDIRNASRKRQHADHQTEEDFRLLFECSPEKRDKKGEPSSSRGHLNHTKDSEGSDSKLKKESRDYGEREGGVDGEGHISDALPWEQGNGTKESSYSCTFADSDGVLSDSDESHSGAEGDNHSNDILSFKDGRTKSVKKIKCKAGHKSNRLKIEDDDERTREDQSSGSDDDDEGLVEGEKEGRQEEEYQEESQPVNPSQSSTNDGSMALFSDDSHPGDSQRSGGSLSSTNWLQYLPTMQQTLTKTPPTQEKEDDDRLEVIGDVAHKDTGRGHHDNNPSSPILISDDDDVIESDSDATHICSQRSVRSEGSSVNDIKVISMTPSKHNLSPGCSLKTRGFNNGGANLKQLEKYRSGIENAPNHSRTDTSTQPSSVAIDKLSNVGSGGSRYDNVIEDASSLESVIEITSSS</sequence>
<feature type="compositionally biased region" description="Basic residues" evidence="13">
    <location>
        <begin position="506"/>
        <end position="521"/>
    </location>
</feature>
<evidence type="ECO:0000256" key="6">
    <source>
        <dbReference type="ARBA" id="ARBA00022801"/>
    </source>
</evidence>
<dbReference type="GO" id="GO:0035312">
    <property type="term" value="F:5'-3' DNA exonuclease activity"/>
    <property type="evidence" value="ECO:0000318"/>
    <property type="project" value="GO_Central"/>
</dbReference>
<dbReference type="RefSeq" id="XP_030856286.1">
    <property type="nucleotide sequence ID" value="XM_031000426.1"/>
</dbReference>
<dbReference type="SMART" id="SM00849">
    <property type="entry name" value="Lactamase_B"/>
    <property type="match status" value="1"/>
</dbReference>
<evidence type="ECO:0000313" key="15">
    <source>
        <dbReference type="EnsemblMetazoa" id="XP_030856286"/>
    </source>
</evidence>
<feature type="compositionally biased region" description="Polar residues" evidence="13">
    <location>
        <begin position="459"/>
        <end position="471"/>
    </location>
</feature>
<dbReference type="Gene3D" id="3.40.50.12650">
    <property type="match status" value="1"/>
</dbReference>
<evidence type="ECO:0000256" key="12">
    <source>
        <dbReference type="ARBA" id="ARBA00042677"/>
    </source>
</evidence>
<dbReference type="InterPro" id="IPR036866">
    <property type="entry name" value="RibonucZ/Hydroxyglut_hydro"/>
</dbReference>
<dbReference type="InterPro" id="IPR011084">
    <property type="entry name" value="DRMBL"/>
</dbReference>
<keyword evidence="4" id="KW-0255">Endonuclease</keyword>
<dbReference type="OMA" id="GNHTEDD"/>
<dbReference type="Proteomes" id="UP000007110">
    <property type="component" value="Unassembled WGS sequence"/>
</dbReference>
<evidence type="ECO:0000256" key="11">
    <source>
        <dbReference type="ARBA" id="ARBA00039759"/>
    </source>
</evidence>
<dbReference type="InterPro" id="IPR001279">
    <property type="entry name" value="Metallo-B-lactamas"/>
</dbReference>
<feature type="compositionally biased region" description="Polar residues" evidence="13">
    <location>
        <begin position="590"/>
        <end position="619"/>
    </location>
</feature>
<name>A0A7M7PV87_STRPU</name>
<evidence type="ECO:0000313" key="16">
    <source>
        <dbReference type="Proteomes" id="UP000007110"/>
    </source>
</evidence>
<evidence type="ECO:0000259" key="14">
    <source>
        <dbReference type="SMART" id="SM00849"/>
    </source>
</evidence>
<feature type="compositionally biased region" description="Basic and acidic residues" evidence="13">
    <location>
        <begin position="628"/>
        <end position="646"/>
    </location>
</feature>
<proteinExistence type="inferred from homology"/>
<feature type="compositionally biased region" description="Basic and acidic residues" evidence="13">
    <location>
        <begin position="548"/>
        <end position="557"/>
    </location>
</feature>
<feature type="compositionally biased region" description="Basic and acidic residues" evidence="13">
    <location>
        <begin position="419"/>
        <end position="450"/>
    </location>
</feature>
<dbReference type="OrthoDB" id="262529at2759"/>
<dbReference type="CTD" id="64421"/>
<dbReference type="GO" id="GO:0006310">
    <property type="term" value="P:DNA recombination"/>
    <property type="evidence" value="ECO:0007669"/>
    <property type="project" value="UniProtKB-KW"/>
</dbReference>
<evidence type="ECO:0000256" key="10">
    <source>
        <dbReference type="ARBA" id="ARBA00023242"/>
    </source>
</evidence>
<dbReference type="Gene3D" id="3.60.15.10">
    <property type="entry name" value="Ribonuclease Z/Hydroxyacylglutathione hydrolase-like"/>
    <property type="match status" value="1"/>
</dbReference>
<reference evidence="16" key="1">
    <citation type="submission" date="2015-02" db="EMBL/GenBank/DDBJ databases">
        <title>Genome sequencing for Strongylocentrotus purpuratus.</title>
        <authorList>
            <person name="Murali S."/>
            <person name="Liu Y."/>
            <person name="Vee V."/>
            <person name="English A."/>
            <person name="Wang M."/>
            <person name="Skinner E."/>
            <person name="Han Y."/>
            <person name="Muzny D.M."/>
            <person name="Worley K.C."/>
            <person name="Gibbs R.A."/>
        </authorList>
    </citation>
    <scope>NUCLEOTIDE SEQUENCE</scope>
</reference>
<keyword evidence="10" id="KW-0539">Nucleus</keyword>
<dbReference type="GO" id="GO:0000723">
    <property type="term" value="P:telomere maintenance"/>
    <property type="evidence" value="ECO:0000318"/>
    <property type="project" value="GO_Central"/>
</dbReference>
<keyword evidence="16" id="KW-1185">Reference proteome</keyword>
<dbReference type="PANTHER" id="PTHR23240:SF8">
    <property type="entry name" value="PROTEIN ARTEMIS"/>
    <property type="match status" value="1"/>
</dbReference>
<evidence type="ECO:0000256" key="3">
    <source>
        <dbReference type="ARBA" id="ARBA00022722"/>
    </source>
</evidence>
<evidence type="ECO:0000256" key="7">
    <source>
        <dbReference type="ARBA" id="ARBA00022839"/>
    </source>
</evidence>
<keyword evidence="6" id="KW-0378">Hydrolase</keyword>
<evidence type="ECO:0000256" key="2">
    <source>
        <dbReference type="ARBA" id="ARBA00010304"/>
    </source>
</evidence>
<dbReference type="InParanoid" id="A0A7M7PV87"/>
<evidence type="ECO:0000256" key="8">
    <source>
        <dbReference type="ARBA" id="ARBA00023172"/>
    </source>
</evidence>
<feature type="compositionally biased region" description="Polar residues" evidence="13">
    <location>
        <begin position="563"/>
        <end position="576"/>
    </location>
</feature>
<dbReference type="FunFam" id="3.60.15.10:FF:000018">
    <property type="entry name" value="DNA cross-link repair 1C"/>
    <property type="match status" value="1"/>
</dbReference>
<accession>A0A7M7PV87</accession>
<evidence type="ECO:0000256" key="1">
    <source>
        <dbReference type="ARBA" id="ARBA00004123"/>
    </source>
</evidence>
<dbReference type="SUPFAM" id="SSF56281">
    <property type="entry name" value="Metallo-hydrolase/oxidoreductase"/>
    <property type="match status" value="1"/>
</dbReference>
<dbReference type="GO" id="GO:0003684">
    <property type="term" value="F:damaged DNA binding"/>
    <property type="evidence" value="ECO:0000318"/>
    <property type="project" value="GO_Central"/>
</dbReference>
<feature type="domain" description="Metallo-beta-lactamase" evidence="14">
    <location>
        <begin position="5"/>
        <end position="180"/>
    </location>
</feature>
<keyword evidence="9" id="KW-0234">DNA repair</keyword>
<dbReference type="GO" id="GO:0036297">
    <property type="term" value="P:interstrand cross-link repair"/>
    <property type="evidence" value="ECO:0000318"/>
    <property type="project" value="GO_Central"/>
</dbReference>
<comment type="similarity">
    <text evidence="2">Belongs to the DNA repair metallo-beta-lactamase (DRMBL) family.</text>
</comment>
<keyword evidence="8" id="KW-0233">DNA recombination</keyword>
<evidence type="ECO:0000256" key="13">
    <source>
        <dbReference type="SAM" id="MobiDB-lite"/>
    </source>
</evidence>
<keyword evidence="7" id="KW-0269">Exonuclease</keyword>
<keyword evidence="3" id="KW-0540">Nuclease</keyword>
<dbReference type="GO" id="GO:0006303">
    <property type="term" value="P:double-strand break repair via nonhomologous end joining"/>
    <property type="evidence" value="ECO:0000318"/>
    <property type="project" value="GO_Central"/>
</dbReference>
<dbReference type="KEGG" id="spu:576456"/>
<evidence type="ECO:0000256" key="4">
    <source>
        <dbReference type="ARBA" id="ARBA00022759"/>
    </source>
</evidence>
<dbReference type="Pfam" id="PF07522">
    <property type="entry name" value="DRMBL"/>
    <property type="match status" value="1"/>
</dbReference>
<keyword evidence="5" id="KW-0227">DNA damage</keyword>
<dbReference type="GO" id="GO:0070419">
    <property type="term" value="C:nonhomologous end joining complex"/>
    <property type="evidence" value="ECO:0000318"/>
    <property type="project" value="GO_Central"/>
</dbReference>
<feature type="region of interest" description="Disordered" evidence="13">
    <location>
        <begin position="377"/>
        <end position="659"/>
    </location>
</feature>
<dbReference type="PANTHER" id="PTHR23240">
    <property type="entry name" value="DNA CROSS-LINK REPAIR PROTEIN PSO2/SNM1-RELATED"/>
    <property type="match status" value="1"/>
</dbReference>
<dbReference type="FunCoup" id="A0A7M7PV87">
    <property type="interactions" value="416"/>
</dbReference>
<reference evidence="15" key="2">
    <citation type="submission" date="2021-01" db="UniProtKB">
        <authorList>
            <consortium name="EnsemblMetazoa"/>
        </authorList>
    </citation>
    <scope>IDENTIFICATION</scope>
</reference>
<dbReference type="GO" id="GO:0005634">
    <property type="term" value="C:nucleus"/>
    <property type="evidence" value="ECO:0000318"/>
    <property type="project" value="GO_Central"/>
</dbReference>
<evidence type="ECO:0000256" key="9">
    <source>
        <dbReference type="ARBA" id="ARBA00023204"/>
    </source>
</evidence>
<organism evidence="15 16">
    <name type="scientific">Strongylocentrotus purpuratus</name>
    <name type="common">Purple sea urchin</name>
    <dbReference type="NCBI Taxonomy" id="7668"/>
    <lineage>
        <taxon>Eukaryota</taxon>
        <taxon>Metazoa</taxon>
        <taxon>Echinodermata</taxon>
        <taxon>Eleutherozoa</taxon>
        <taxon>Echinozoa</taxon>
        <taxon>Echinoidea</taxon>
        <taxon>Euechinoidea</taxon>
        <taxon>Echinacea</taxon>
        <taxon>Camarodonta</taxon>
        <taxon>Echinidea</taxon>
        <taxon>Strongylocentrotidae</taxon>
        <taxon>Strongylocentrotus</taxon>
    </lineage>
</organism>